<evidence type="ECO:0000313" key="3">
    <source>
        <dbReference type="WBParaSite" id="maker-uti_cns_0048513-snap-gene-0.14-mRNA-1"/>
    </source>
</evidence>
<reference evidence="3" key="1">
    <citation type="submission" date="2016-11" db="UniProtKB">
        <authorList>
            <consortium name="WormBaseParasite"/>
        </authorList>
    </citation>
    <scope>IDENTIFICATION</scope>
</reference>
<keyword evidence="2" id="KW-1185">Reference proteome</keyword>
<dbReference type="SUPFAM" id="SSF47095">
    <property type="entry name" value="HMG-box"/>
    <property type="match status" value="1"/>
</dbReference>
<dbReference type="GO" id="GO:0016922">
    <property type="term" value="F:nuclear receptor binding"/>
    <property type="evidence" value="ECO:0007669"/>
    <property type="project" value="TreeGrafter"/>
</dbReference>
<evidence type="ECO:0000313" key="2">
    <source>
        <dbReference type="Proteomes" id="UP000095280"/>
    </source>
</evidence>
<protein>
    <submittedName>
        <fullName evidence="3">GLTSCR1 domain-containing protein</fullName>
    </submittedName>
</protein>
<feature type="compositionally biased region" description="Low complexity" evidence="1">
    <location>
        <begin position="1"/>
        <end position="19"/>
    </location>
</feature>
<evidence type="ECO:0000256" key="1">
    <source>
        <dbReference type="SAM" id="MobiDB-lite"/>
    </source>
</evidence>
<accession>A0A1I8JKD0</accession>
<proteinExistence type="predicted"/>
<dbReference type="GO" id="GO:0016514">
    <property type="term" value="C:SWI/SNF complex"/>
    <property type="evidence" value="ECO:0007669"/>
    <property type="project" value="TreeGrafter"/>
</dbReference>
<dbReference type="AlphaFoldDB" id="A0A1I8JKD0"/>
<dbReference type="GO" id="GO:0031492">
    <property type="term" value="F:nucleosomal DNA binding"/>
    <property type="evidence" value="ECO:0007669"/>
    <property type="project" value="TreeGrafter"/>
</dbReference>
<dbReference type="InterPro" id="IPR036910">
    <property type="entry name" value="HMG_box_dom_sf"/>
</dbReference>
<dbReference type="PANTHER" id="PTHR46232">
    <property type="entry name" value="SMARCE1 REGULATOR OF CHROMATIN"/>
    <property type="match status" value="1"/>
</dbReference>
<organism evidence="2 3">
    <name type="scientific">Macrostomum lignano</name>
    <dbReference type="NCBI Taxonomy" id="282301"/>
    <lineage>
        <taxon>Eukaryota</taxon>
        <taxon>Metazoa</taxon>
        <taxon>Spiralia</taxon>
        <taxon>Lophotrochozoa</taxon>
        <taxon>Platyhelminthes</taxon>
        <taxon>Rhabditophora</taxon>
        <taxon>Macrostomorpha</taxon>
        <taxon>Macrostomida</taxon>
        <taxon>Macrostomidae</taxon>
        <taxon>Macrostomum</taxon>
    </lineage>
</organism>
<name>A0A1I8JKD0_9PLAT</name>
<dbReference type="WBParaSite" id="maker-uti_cns_0048513-snap-gene-0.14-mRNA-1">
    <property type="protein sequence ID" value="maker-uti_cns_0048513-snap-gene-0.14-mRNA-1"/>
    <property type="gene ID" value="maker-uti_cns_0048513-snap-gene-0.14"/>
</dbReference>
<dbReference type="PANTHER" id="PTHR46232:SF1">
    <property type="entry name" value="SWI_SNF-RELATED MATRIX-ASSOCIATED ACTIN-DEPENDENT REGULATOR OF CHROMATIN SUBFAMILY E MEMBER 1"/>
    <property type="match status" value="1"/>
</dbReference>
<feature type="compositionally biased region" description="Low complexity" evidence="1">
    <location>
        <begin position="44"/>
        <end position="55"/>
    </location>
</feature>
<feature type="region of interest" description="Disordered" evidence="1">
    <location>
        <begin position="1"/>
        <end position="74"/>
    </location>
</feature>
<dbReference type="GO" id="GO:0045892">
    <property type="term" value="P:negative regulation of DNA-templated transcription"/>
    <property type="evidence" value="ECO:0007669"/>
    <property type="project" value="TreeGrafter"/>
</dbReference>
<dbReference type="Proteomes" id="UP000095280">
    <property type="component" value="Unplaced"/>
</dbReference>
<dbReference type="Gene3D" id="1.10.30.10">
    <property type="entry name" value="High mobility group box domain"/>
    <property type="match status" value="1"/>
</dbReference>
<sequence length="252" mass="28039">MNQQQQLSELPQSLQLQHQQHQHQDDESLSHSSSPSQAIRTAQSSTSTSGRSSSKGSGGGGGLKALKPPDRPLMPYMRYSQRVWDQVKQSNPGLKFWEVGQLPVQQAASVASVAEQPPKVVADNKDLLKQERHVADGSYKDFNDDFDNNDDDGSDEARSIRREAASRYRRNHRLLMQLLSPDCCLPSLPPPSPQALLAAMSPHRLHQQFLLERRLLTAAHELRQLESAGESRLRRFRALADAHAAAWSAVPS</sequence>